<dbReference type="PATRIC" id="fig|1328313.3.peg.991"/>
<name>W7QGZ2_9ALTE</name>
<protein>
    <submittedName>
        <fullName evidence="2">Exopolysaccharide biosynthesis protein</fullName>
    </submittedName>
</protein>
<evidence type="ECO:0000313" key="3">
    <source>
        <dbReference type="Proteomes" id="UP000019276"/>
    </source>
</evidence>
<dbReference type="STRING" id="1328313.DS2_04795"/>
<sequence>MELNLDSLEQLLKSFEENVYFYPNPGNAGDSLIACATFQFFDKIGLNYELVKDASFDATGKTVMYGGGGNFGGEESRAGQFVKKYKDTAKNLVFLPHTIFGAEQLLASLKSNAHIICRERVSYDHVNKTSPNAHVYLHDDIVFQSDHSKFIAKEPKVNFLPYLVKEFTSRLLGQSDYDFGLSLKGYLSYKAFLKTIPERRKKNDKVLKAFRVDVERTSDVVPEGNVDLSAVLELSSCQKDLAALSCYHFLNEINAYEEVHTNRLHIAIGAACLGKNVKLHANNYFKIRAIYEYSILGKFDNVEWVDN</sequence>
<evidence type="ECO:0000313" key="2">
    <source>
        <dbReference type="EMBL" id="EWH11146.1"/>
    </source>
</evidence>
<keyword evidence="3" id="KW-1185">Reference proteome</keyword>
<dbReference type="AlphaFoldDB" id="W7QGZ2"/>
<comment type="caution">
    <text evidence="2">The sequence shown here is derived from an EMBL/GenBank/DDBJ whole genome shotgun (WGS) entry which is preliminary data.</text>
</comment>
<reference evidence="2 3" key="1">
    <citation type="journal article" date="2014" name="Genome Announc.">
        <title>Draft Genome Sequence of the Agar-Degrading Bacterium Catenovulum sp. Strain DS-2, Isolated from Intestines of Haliotis diversicolor.</title>
        <authorList>
            <person name="Shan D."/>
            <person name="Li X."/>
            <person name="Gu Z."/>
            <person name="Wei G."/>
            <person name="Gao Z."/>
            <person name="Shao Z."/>
        </authorList>
    </citation>
    <scope>NUCLEOTIDE SEQUENCE [LARGE SCALE GENOMIC DNA]</scope>
    <source>
        <strain evidence="2 3">DS-2</strain>
    </source>
</reference>
<dbReference type="InterPro" id="IPR007345">
    <property type="entry name" value="Polysacch_pyruvyl_Trfase"/>
</dbReference>
<feature type="domain" description="Polysaccharide pyruvyl transferase" evidence="1">
    <location>
        <begin position="27"/>
        <end position="276"/>
    </location>
</feature>
<dbReference type="Proteomes" id="UP000019276">
    <property type="component" value="Unassembled WGS sequence"/>
</dbReference>
<gene>
    <name evidence="2" type="ORF">DS2_04795</name>
</gene>
<organism evidence="2 3">
    <name type="scientific">Catenovulum agarivorans DS-2</name>
    <dbReference type="NCBI Taxonomy" id="1328313"/>
    <lineage>
        <taxon>Bacteria</taxon>
        <taxon>Pseudomonadati</taxon>
        <taxon>Pseudomonadota</taxon>
        <taxon>Gammaproteobacteria</taxon>
        <taxon>Alteromonadales</taxon>
        <taxon>Alteromonadaceae</taxon>
        <taxon>Catenovulum</taxon>
    </lineage>
</organism>
<evidence type="ECO:0000259" key="1">
    <source>
        <dbReference type="Pfam" id="PF04230"/>
    </source>
</evidence>
<proteinExistence type="predicted"/>
<dbReference type="Pfam" id="PF04230">
    <property type="entry name" value="PS_pyruv_trans"/>
    <property type="match status" value="1"/>
</dbReference>
<dbReference type="eggNOG" id="COG5039">
    <property type="taxonomic scope" value="Bacteria"/>
</dbReference>
<dbReference type="EMBL" id="ARZY01000006">
    <property type="protein sequence ID" value="EWH11146.1"/>
    <property type="molecule type" value="Genomic_DNA"/>
</dbReference>
<accession>W7QGZ2</accession>